<dbReference type="AlphaFoldDB" id="A0A3Q2WXS7"/>
<dbReference type="Gene3D" id="2.30.42.10">
    <property type="match status" value="2"/>
</dbReference>
<dbReference type="SUPFAM" id="SSF50156">
    <property type="entry name" value="PDZ domain-like"/>
    <property type="match status" value="2"/>
</dbReference>
<name>A0A3Q2WXS7_HAPBU</name>
<evidence type="ECO:0000259" key="11">
    <source>
        <dbReference type="PROSITE" id="PS51865"/>
    </source>
</evidence>
<feature type="region of interest" description="Disordered" evidence="10">
    <location>
        <begin position="233"/>
        <end position="352"/>
    </location>
</feature>
<keyword evidence="9" id="KW-0479">Metal-binding</keyword>
<feature type="binding site" evidence="9">
    <location>
        <position position="104"/>
    </location>
    <ligand>
        <name>Zn(2+)</name>
        <dbReference type="ChEBI" id="CHEBI:29105"/>
    </ligand>
</feature>
<keyword evidence="13" id="KW-1185">Reference proteome</keyword>
<evidence type="ECO:0000256" key="8">
    <source>
        <dbReference type="ARBA" id="ARBA00023288"/>
    </source>
</evidence>
<dbReference type="GeneTree" id="ENSGT00390000008686"/>
<keyword evidence="7" id="KW-0472">Membrane</keyword>
<feature type="compositionally biased region" description="Polar residues" evidence="10">
    <location>
        <begin position="286"/>
        <end position="303"/>
    </location>
</feature>
<keyword evidence="4" id="KW-0519">Myristate</keyword>
<evidence type="ECO:0000256" key="5">
    <source>
        <dbReference type="ARBA" id="ARBA00022737"/>
    </source>
</evidence>
<keyword evidence="5" id="KW-0677">Repeat</keyword>
<reference evidence="12" key="2">
    <citation type="submission" date="2025-09" db="UniProtKB">
        <authorList>
            <consortium name="Ensembl"/>
        </authorList>
    </citation>
    <scope>IDENTIFICATION</scope>
</reference>
<dbReference type="GO" id="GO:0007030">
    <property type="term" value="P:Golgi organization"/>
    <property type="evidence" value="ECO:0007669"/>
    <property type="project" value="TreeGrafter"/>
</dbReference>
<evidence type="ECO:0000256" key="3">
    <source>
        <dbReference type="ARBA" id="ARBA00022553"/>
    </source>
</evidence>
<feature type="binding site" evidence="9">
    <location>
        <position position="19"/>
    </location>
    <ligand>
        <name>Zn(2+)</name>
        <dbReference type="ChEBI" id="CHEBI:29105"/>
    </ligand>
</feature>
<evidence type="ECO:0000256" key="4">
    <source>
        <dbReference type="ARBA" id="ARBA00022707"/>
    </source>
</evidence>
<feature type="compositionally biased region" description="Polar residues" evidence="10">
    <location>
        <begin position="312"/>
        <end position="323"/>
    </location>
</feature>
<dbReference type="FunFam" id="2.30.42.10:FF:000056">
    <property type="entry name" value="Golgi reassembly-stacking protein 2 isoform 1"/>
    <property type="match status" value="1"/>
</dbReference>
<keyword evidence="6" id="KW-0333">Golgi apparatus</keyword>
<dbReference type="InterPro" id="IPR036034">
    <property type="entry name" value="PDZ_sf"/>
</dbReference>
<dbReference type="Proteomes" id="UP000264840">
    <property type="component" value="Unplaced"/>
</dbReference>
<comment type="subcellular location">
    <subcellularLocation>
        <location evidence="1">Golgi apparatus membrane</location>
    </subcellularLocation>
</comment>
<dbReference type="PANTHER" id="PTHR12893">
    <property type="entry name" value="GOLGI REASSEMBLY STACKING PROTEIN GRASP"/>
    <property type="match status" value="1"/>
</dbReference>
<dbReference type="FunFam" id="2.30.42.10:FF:000026">
    <property type="entry name" value="Golgi reassembly stacking protein 2"/>
    <property type="match status" value="1"/>
</dbReference>
<keyword evidence="9" id="KW-0862">Zinc</keyword>
<dbReference type="InterPro" id="IPR024958">
    <property type="entry name" value="GRASP_PDZ"/>
</dbReference>
<keyword evidence="3" id="KW-0597">Phosphoprotein</keyword>
<sequence>MGLPQSSLLSDGGANCGYHVHGVQEDSPALKAGLEPFFDFILSIGNARLNKENDLLKDLLKANVEKAVKLEVYNSKTQRVRELEVTPSNMWGGQGLLGASVRFCSFEGANENVWHVLEVEPNSPAALAGLDAYNDFIVGADQVLQDSEDFFSLIEANEGKPLKLLVYNTKTDQCREVVVTPNGAWGGEGSLGCGIGYGYLHRIPTRPVQPNAQNKNVLQPVLTGSSEEVAATEHTEVKVPSTDECSPSTEAALNQSEKSMQDQSLISPTQQPPDRDAFTILDAPTSDLSATVSTNEEGSSSMFANYGDDSGDQSSLDYSSFDQRPSFPEKQGEPDIQEPEQKPGIDLTASTSPIRETAEDMAGLKITAENPSITTIPKNESWNGVPKEAFLWHTCESVVFLI</sequence>
<evidence type="ECO:0000256" key="7">
    <source>
        <dbReference type="ARBA" id="ARBA00023136"/>
    </source>
</evidence>
<dbReference type="GO" id="GO:0000139">
    <property type="term" value="C:Golgi membrane"/>
    <property type="evidence" value="ECO:0007669"/>
    <property type="project" value="UniProtKB-SubCell"/>
</dbReference>
<feature type="compositionally biased region" description="Polar residues" evidence="10">
    <location>
        <begin position="243"/>
        <end position="269"/>
    </location>
</feature>
<dbReference type="PANTHER" id="PTHR12893:SF1">
    <property type="entry name" value="GOLGI REASSEMBLY-STACKING PROTEIN 2"/>
    <property type="match status" value="1"/>
</dbReference>
<evidence type="ECO:0000256" key="6">
    <source>
        <dbReference type="ARBA" id="ARBA00023034"/>
    </source>
</evidence>
<dbReference type="PROSITE" id="PS51865">
    <property type="entry name" value="PDZ_GRASP"/>
    <property type="match status" value="2"/>
</dbReference>
<dbReference type="InterPro" id="IPR007583">
    <property type="entry name" value="GRASP55_65"/>
</dbReference>
<evidence type="ECO:0000256" key="10">
    <source>
        <dbReference type="SAM" id="MobiDB-lite"/>
    </source>
</evidence>
<keyword evidence="8" id="KW-0449">Lipoprotein</keyword>
<dbReference type="Pfam" id="PF04495">
    <property type="entry name" value="GRASP55_65"/>
    <property type="match status" value="1"/>
</dbReference>
<protein>
    <submittedName>
        <fullName evidence="12">Golgi reassembly-stacking protein 1-like</fullName>
    </submittedName>
</protein>
<organism evidence="12 13">
    <name type="scientific">Haplochromis burtoni</name>
    <name type="common">Burton's mouthbrooder</name>
    <name type="synonym">Chromis burtoni</name>
    <dbReference type="NCBI Taxonomy" id="8153"/>
    <lineage>
        <taxon>Eukaryota</taxon>
        <taxon>Metazoa</taxon>
        <taxon>Chordata</taxon>
        <taxon>Craniata</taxon>
        <taxon>Vertebrata</taxon>
        <taxon>Euteleostomi</taxon>
        <taxon>Actinopterygii</taxon>
        <taxon>Neopterygii</taxon>
        <taxon>Teleostei</taxon>
        <taxon>Neoteleostei</taxon>
        <taxon>Acanthomorphata</taxon>
        <taxon>Ovalentaria</taxon>
        <taxon>Cichlomorphae</taxon>
        <taxon>Cichliformes</taxon>
        <taxon>Cichlidae</taxon>
        <taxon>African cichlids</taxon>
        <taxon>Pseudocrenilabrinae</taxon>
        <taxon>Haplochromini</taxon>
        <taxon>Haplochromis</taxon>
    </lineage>
</organism>
<feature type="binding site" evidence="9">
    <location>
        <position position="21"/>
    </location>
    <ligand>
        <name>Zn(2+)</name>
        <dbReference type="ChEBI" id="CHEBI:29105"/>
    </ligand>
</feature>
<comment type="similarity">
    <text evidence="2">Belongs to the GORASP family.</text>
</comment>
<evidence type="ECO:0000256" key="1">
    <source>
        <dbReference type="ARBA" id="ARBA00004394"/>
    </source>
</evidence>
<dbReference type="GO" id="GO:0046872">
    <property type="term" value="F:metal ion binding"/>
    <property type="evidence" value="ECO:0007669"/>
    <property type="project" value="UniProtKB-KW"/>
</dbReference>
<feature type="domain" description="PDZ GRASP-type" evidence="11">
    <location>
        <begin position="16"/>
        <end position="106"/>
    </location>
</feature>
<dbReference type="Ensembl" id="ENSHBUT00000033327.1">
    <property type="protein sequence ID" value="ENSHBUP00000030836.1"/>
    <property type="gene ID" value="ENSHBUG00000016120.1"/>
</dbReference>
<accession>A0A3Q2WXS7</accession>
<evidence type="ECO:0000256" key="9">
    <source>
        <dbReference type="PIRSR" id="PIRSR607583-1"/>
    </source>
</evidence>
<evidence type="ECO:0000313" key="13">
    <source>
        <dbReference type="Proteomes" id="UP000264840"/>
    </source>
</evidence>
<reference evidence="12" key="1">
    <citation type="submission" date="2025-08" db="UniProtKB">
        <authorList>
            <consortium name="Ensembl"/>
        </authorList>
    </citation>
    <scope>IDENTIFICATION</scope>
</reference>
<evidence type="ECO:0000313" key="12">
    <source>
        <dbReference type="Ensembl" id="ENSHBUP00000030836.1"/>
    </source>
</evidence>
<proteinExistence type="inferred from homology"/>
<feature type="domain" description="PDZ GRASP-type" evidence="11">
    <location>
        <begin position="112"/>
        <end position="200"/>
    </location>
</feature>
<evidence type="ECO:0000256" key="2">
    <source>
        <dbReference type="ARBA" id="ARBA00007144"/>
    </source>
</evidence>